<evidence type="ECO:0000313" key="4">
    <source>
        <dbReference type="Proteomes" id="UP000284742"/>
    </source>
</evidence>
<dbReference type="PANTHER" id="PTHR33678:SF1">
    <property type="entry name" value="BLL1576 PROTEIN"/>
    <property type="match status" value="1"/>
</dbReference>
<gene>
    <name evidence="3" type="ORF">DW860_03565</name>
</gene>
<reference evidence="3 4" key="1">
    <citation type="submission" date="2018-08" db="EMBL/GenBank/DDBJ databases">
        <title>A genome reference for cultivated species of the human gut microbiota.</title>
        <authorList>
            <person name="Zou Y."/>
            <person name="Xue W."/>
            <person name="Luo G."/>
        </authorList>
    </citation>
    <scope>NUCLEOTIDE SEQUENCE [LARGE SCALE GENOMIC DNA]</scope>
    <source>
        <strain evidence="3 4">AM37-5</strain>
    </source>
</reference>
<proteinExistence type="predicted"/>
<feature type="domain" description="Transposase IS66 central" evidence="1">
    <location>
        <begin position="2"/>
        <end position="39"/>
    </location>
</feature>
<protein>
    <submittedName>
        <fullName evidence="3">Uncharacterized protein</fullName>
    </submittedName>
</protein>
<name>A0A413YPZ2_9FIRM</name>
<dbReference type="Proteomes" id="UP000284742">
    <property type="component" value="Unassembled WGS sequence"/>
</dbReference>
<evidence type="ECO:0000259" key="1">
    <source>
        <dbReference type="Pfam" id="PF03050"/>
    </source>
</evidence>
<dbReference type="PANTHER" id="PTHR33678">
    <property type="entry name" value="BLL1576 PROTEIN"/>
    <property type="match status" value="1"/>
</dbReference>
<accession>A0A413YPZ2</accession>
<dbReference type="InterPro" id="IPR039552">
    <property type="entry name" value="IS66_C"/>
</dbReference>
<dbReference type="InterPro" id="IPR052344">
    <property type="entry name" value="Transposase-related"/>
</dbReference>
<dbReference type="AlphaFoldDB" id="A0A413YPZ2"/>
<dbReference type="InterPro" id="IPR004291">
    <property type="entry name" value="Transposase_IS66_central"/>
</dbReference>
<dbReference type="Pfam" id="PF03050">
    <property type="entry name" value="DDE_Tnp_IS66"/>
    <property type="match status" value="1"/>
</dbReference>
<evidence type="ECO:0000313" key="3">
    <source>
        <dbReference type="EMBL" id="RHC11121.1"/>
    </source>
</evidence>
<sequence>MFLSDGHAPMDNNYAEQAIRPFTIGRKNFVMIESSNGAKASAILYSLVETAKANMINTFEYFNLLLTEISKHMDDKDLRFIDDLLSWSPRVQKECPSRYKKS</sequence>
<feature type="domain" description="Transposase IS66 C-terminal" evidence="2">
    <location>
        <begin position="46"/>
        <end position="87"/>
    </location>
</feature>
<dbReference type="Pfam" id="PF13817">
    <property type="entry name" value="DDE_Tnp_IS66_C"/>
    <property type="match status" value="1"/>
</dbReference>
<comment type="caution">
    <text evidence="3">The sequence shown here is derived from an EMBL/GenBank/DDBJ whole genome shotgun (WGS) entry which is preliminary data.</text>
</comment>
<organism evidence="3 4">
    <name type="scientific">Dorea formicigenerans</name>
    <dbReference type="NCBI Taxonomy" id="39486"/>
    <lineage>
        <taxon>Bacteria</taxon>
        <taxon>Bacillati</taxon>
        <taxon>Bacillota</taxon>
        <taxon>Clostridia</taxon>
        <taxon>Lachnospirales</taxon>
        <taxon>Lachnospiraceae</taxon>
        <taxon>Dorea</taxon>
    </lineage>
</organism>
<dbReference type="EMBL" id="QSHK01000001">
    <property type="protein sequence ID" value="RHC11121.1"/>
    <property type="molecule type" value="Genomic_DNA"/>
</dbReference>
<evidence type="ECO:0000259" key="2">
    <source>
        <dbReference type="Pfam" id="PF13817"/>
    </source>
</evidence>